<dbReference type="CDD" id="cd06261">
    <property type="entry name" value="TM_PBP2"/>
    <property type="match status" value="1"/>
</dbReference>
<keyword evidence="6 7" id="KW-0472">Membrane</keyword>
<evidence type="ECO:0000256" key="1">
    <source>
        <dbReference type="ARBA" id="ARBA00004651"/>
    </source>
</evidence>
<dbReference type="InterPro" id="IPR000515">
    <property type="entry name" value="MetI-like"/>
</dbReference>
<comment type="similarity">
    <text evidence="7">Belongs to the binding-protein-dependent transport system permease family.</text>
</comment>
<evidence type="ECO:0000256" key="2">
    <source>
        <dbReference type="ARBA" id="ARBA00022448"/>
    </source>
</evidence>
<evidence type="ECO:0000256" key="6">
    <source>
        <dbReference type="ARBA" id="ARBA00023136"/>
    </source>
</evidence>
<evidence type="ECO:0000313" key="9">
    <source>
        <dbReference type="EMBL" id="GHO97167.1"/>
    </source>
</evidence>
<reference evidence="9" key="1">
    <citation type="submission" date="2020-10" db="EMBL/GenBank/DDBJ databases">
        <title>Taxonomic study of unclassified bacteria belonging to the class Ktedonobacteria.</title>
        <authorList>
            <person name="Yabe S."/>
            <person name="Wang C.M."/>
            <person name="Zheng Y."/>
            <person name="Sakai Y."/>
            <person name="Cavaletti L."/>
            <person name="Monciardini P."/>
            <person name="Donadio S."/>
        </authorList>
    </citation>
    <scope>NUCLEOTIDE SEQUENCE</scope>
    <source>
        <strain evidence="9">ID150040</strain>
    </source>
</reference>
<accession>A0A8J3IUU2</accession>
<dbReference type="Proteomes" id="UP000597444">
    <property type="component" value="Unassembled WGS sequence"/>
</dbReference>
<protein>
    <submittedName>
        <fullName evidence="9">Sugar ABC transporter permease</fullName>
    </submittedName>
</protein>
<evidence type="ECO:0000256" key="5">
    <source>
        <dbReference type="ARBA" id="ARBA00022989"/>
    </source>
</evidence>
<dbReference type="AlphaFoldDB" id="A0A8J3IUU2"/>
<sequence length="292" mass="32470">MQTTLATTRTTGRPASHKGTRLNDSCKYILLMILVILFISPFAWLMVTALKTTSELAAFPIHFLPVQAQWDNFVQALTMINYAAYAANSLILSSIYSVLTTFTSALVGFGFARLKGKGKRTLFIIMLSTLMLPQILTVIPTYVLFARLGLIDTYWPWVLWGLGSSPYLAFLFRQFFSSIPSELEEAAILDGCGYWRIFWQVFMPLSWPVIAAALIFSFNWVWGDYITPALFLSQDNTTLSVAMSAGYLDPHGNGLINIMAAGSVIYVLPVAAFFFFAQRAFVRGIVTSGLKG</sequence>
<keyword evidence="3" id="KW-1003">Cell membrane</keyword>
<evidence type="ECO:0000313" key="10">
    <source>
        <dbReference type="Proteomes" id="UP000597444"/>
    </source>
</evidence>
<evidence type="ECO:0000256" key="4">
    <source>
        <dbReference type="ARBA" id="ARBA00022692"/>
    </source>
</evidence>
<dbReference type="PROSITE" id="PS50928">
    <property type="entry name" value="ABC_TM1"/>
    <property type="match status" value="1"/>
</dbReference>
<keyword evidence="4 7" id="KW-0812">Transmembrane</keyword>
<dbReference type="Pfam" id="PF00528">
    <property type="entry name" value="BPD_transp_1"/>
    <property type="match status" value="1"/>
</dbReference>
<dbReference type="InterPro" id="IPR035906">
    <property type="entry name" value="MetI-like_sf"/>
</dbReference>
<dbReference type="GO" id="GO:0005886">
    <property type="term" value="C:plasma membrane"/>
    <property type="evidence" value="ECO:0007669"/>
    <property type="project" value="UniProtKB-SubCell"/>
</dbReference>
<organism evidence="9 10">
    <name type="scientific">Reticulibacter mediterranei</name>
    <dbReference type="NCBI Taxonomy" id="2778369"/>
    <lineage>
        <taxon>Bacteria</taxon>
        <taxon>Bacillati</taxon>
        <taxon>Chloroflexota</taxon>
        <taxon>Ktedonobacteria</taxon>
        <taxon>Ktedonobacterales</taxon>
        <taxon>Reticulibacteraceae</taxon>
        <taxon>Reticulibacter</taxon>
    </lineage>
</organism>
<evidence type="ECO:0000256" key="3">
    <source>
        <dbReference type="ARBA" id="ARBA00022475"/>
    </source>
</evidence>
<dbReference type="GO" id="GO:0055085">
    <property type="term" value="P:transmembrane transport"/>
    <property type="evidence" value="ECO:0007669"/>
    <property type="project" value="InterPro"/>
</dbReference>
<evidence type="ECO:0000256" key="7">
    <source>
        <dbReference type="RuleBase" id="RU363032"/>
    </source>
</evidence>
<name>A0A8J3IUU2_9CHLR</name>
<keyword evidence="2 7" id="KW-0813">Transport</keyword>
<dbReference type="RefSeq" id="WP_220207746.1">
    <property type="nucleotide sequence ID" value="NZ_BNJK01000001.1"/>
</dbReference>
<comment type="caution">
    <text evidence="9">The sequence shown here is derived from an EMBL/GenBank/DDBJ whole genome shotgun (WGS) entry which is preliminary data.</text>
</comment>
<feature type="transmembrane region" description="Helical" evidence="7">
    <location>
        <begin position="82"/>
        <end position="109"/>
    </location>
</feature>
<comment type="subcellular location">
    <subcellularLocation>
        <location evidence="1 7">Cell membrane</location>
        <topology evidence="1 7">Multi-pass membrane protein</topology>
    </subcellularLocation>
</comment>
<dbReference type="Gene3D" id="1.10.3720.10">
    <property type="entry name" value="MetI-like"/>
    <property type="match status" value="1"/>
</dbReference>
<feature type="transmembrane region" description="Helical" evidence="7">
    <location>
        <begin position="157"/>
        <end position="176"/>
    </location>
</feature>
<evidence type="ECO:0000259" key="8">
    <source>
        <dbReference type="PROSITE" id="PS50928"/>
    </source>
</evidence>
<dbReference type="PANTHER" id="PTHR43744">
    <property type="entry name" value="ABC TRANSPORTER PERMEASE PROTEIN MG189-RELATED-RELATED"/>
    <property type="match status" value="1"/>
</dbReference>
<keyword evidence="5 7" id="KW-1133">Transmembrane helix</keyword>
<dbReference type="SUPFAM" id="SSF161098">
    <property type="entry name" value="MetI-like"/>
    <property type="match status" value="1"/>
</dbReference>
<feature type="transmembrane region" description="Helical" evidence="7">
    <location>
        <begin position="121"/>
        <end position="145"/>
    </location>
</feature>
<proteinExistence type="inferred from homology"/>
<gene>
    <name evidence="9" type="ORF">KSF_072150</name>
</gene>
<dbReference type="EMBL" id="BNJK01000001">
    <property type="protein sequence ID" value="GHO97167.1"/>
    <property type="molecule type" value="Genomic_DNA"/>
</dbReference>
<dbReference type="PANTHER" id="PTHR43744:SF8">
    <property type="entry name" value="SN-GLYCEROL-3-PHOSPHATE TRANSPORT SYSTEM PERMEASE PROTEIN UGPE"/>
    <property type="match status" value="1"/>
</dbReference>
<feature type="transmembrane region" description="Helical" evidence="7">
    <location>
        <begin position="197"/>
        <end position="222"/>
    </location>
</feature>
<feature type="transmembrane region" description="Helical" evidence="7">
    <location>
        <begin position="28"/>
        <end position="47"/>
    </location>
</feature>
<keyword evidence="10" id="KW-1185">Reference proteome</keyword>
<feature type="transmembrane region" description="Helical" evidence="7">
    <location>
        <begin position="255"/>
        <end position="277"/>
    </location>
</feature>
<feature type="domain" description="ABC transmembrane type-1" evidence="8">
    <location>
        <begin position="86"/>
        <end position="277"/>
    </location>
</feature>